<proteinExistence type="predicted"/>
<dbReference type="EMBL" id="JAANHJ010000001">
    <property type="protein sequence ID" value="MCG6225966.1"/>
    <property type="molecule type" value="Genomic_DNA"/>
</dbReference>
<comment type="caution">
    <text evidence="2">The sequence shown here is derived from an EMBL/GenBank/DDBJ whole genome shotgun (WGS) entry which is preliminary data.</text>
</comment>
<keyword evidence="3" id="KW-1185">Reference proteome</keyword>
<name>A0ABS9NGT2_STAWA</name>
<dbReference type="PROSITE" id="PS51688">
    <property type="entry name" value="ICA"/>
    <property type="match status" value="1"/>
</dbReference>
<evidence type="ECO:0000313" key="3">
    <source>
        <dbReference type="Proteomes" id="UP000814367"/>
    </source>
</evidence>
<gene>
    <name evidence="2" type="ORF">G8J23_08215</name>
</gene>
<sequence>MKHTGIHILDFNDKIIDYISRDDGALLNAVMSTNAEEKSETFDFTMLNDRAEHLRERNRIIAQDNNGVYREFIISHVVDNFDGTTDVESNASYLEDIDKSRPIKPGKYSSYSTSQALNETLRNTGWEMSDDTEHGGMRTTSWTSYSTPYEVINMLCTTYGMVAEYYIELGSHTVEHRYVTLKKPVSLFKGKEITKGKDLTGMTRTVDMSEVRTALYAIGPENDTGQRLEKIVTDDDAQAQFGLPGRYLWSVYEPESDDSNMTDERLTTLAKTELNKRNKSAISYEITSTDIHRHYPEMVVSLHDTVRIKDRDFRPPLYIEAEVIGVDYNLLTDESNYKFGNVVEYEENNLRDIFNKKLADISKKLNDNVSNVNTIVKDAVAGQLEYFERKIFKQDTPPENPVNDMLWYDTSNPNVAVLRRYWNGEWLNETVDDVEKIGGVTREKALYDSIKNAFENLSIQHAKLMDETYAVLNSEYLVDTDLKTKLQTELNNVDGIYQKINSDLGSITSDTATIGTLIDIQSQFSSYRQKLQNLYKAMRNAQISADKRLKLLQSQYTDEKFNEAMNKVASKFGLTVDNNNNMVGTPNVIEKAIQVSREDTAQQLKSYVKSVDYQTDKNGIVERLDSADSERKQLNNLISDKVSLSEYKNMTIGTRNLIANSEFLAGLTYWRNVGATTPANSYDTTLTDMPNGFKNVAIYESNDASKEKGIAQDNLSLEIGKEYVLSAWVKILNGAPTFRLQAGKTKWINQNFEGNNTWQRYEFVFTAYESPMNIYILKPNNIVDSKVAITGVQLVQGNKNTDWKASDKDTDTKLTNMTTSITQNGQDIQQRATKEEFNASKKALSKTISDFTNNVATGMTFTYDENGAIQLMNIGSDGIKLKGDKVDITVNKDFNVVTQNLNNKVGKDEVINRINLSNEGLDINVNKLGIVGGDSTNSLTIRNNQVLSRGKYSRTWSGVTDTPNATVGIRNGYIVSSNEDTGYNLYMTEKGLSTMMSGGLGSEQAGALEFHYDLMNDRSRGVRLSSTYGVVFLQSEQSRIYTRSRFTTNIETWEGSIYLRPWTGGRVGANEFSFYIKQNDTPQFTDGVLLFGEISNETNIPGYGNAGSGIRFRKAGMPTETYGDYEPIVYATNNQGDIGSGSFYANRLYGDWTSKADNLYANVKDKLRITDIKGYNNGSPNYKDLQCRDIQSNSIRLNDTDGKDFYIGVSTNELRVTNNLFWNGGNVGYRDIHCKDVISEGTVYYTNGFAKKSSEQYKENIKKWSFNATESIKNTELYQFNYINDESKTLQHGVVIERETPQHFISDQGDSVNSDEILYTTMKALKEQIIRNDALERRIEKLEEQINGK</sequence>
<dbReference type="Proteomes" id="UP000814367">
    <property type="component" value="Unassembled WGS sequence"/>
</dbReference>
<organism evidence="2 3">
    <name type="scientific">Staphylococcus warneri</name>
    <dbReference type="NCBI Taxonomy" id="1292"/>
    <lineage>
        <taxon>Bacteria</taxon>
        <taxon>Bacillati</taxon>
        <taxon>Bacillota</taxon>
        <taxon>Bacilli</taxon>
        <taxon>Bacillales</taxon>
        <taxon>Staphylococcaceae</taxon>
        <taxon>Staphylococcus</taxon>
    </lineage>
</organism>
<dbReference type="InterPro" id="IPR007119">
    <property type="entry name" value="Phage_tail_spike_N"/>
</dbReference>
<dbReference type="NCBIfam" id="TIGR01665">
    <property type="entry name" value="put_anti_recept"/>
    <property type="match status" value="1"/>
</dbReference>
<dbReference type="InterPro" id="IPR008979">
    <property type="entry name" value="Galactose-bd-like_sf"/>
</dbReference>
<dbReference type="SUPFAM" id="SSF49785">
    <property type="entry name" value="Galactose-binding domain-like"/>
    <property type="match status" value="1"/>
</dbReference>
<protein>
    <recommendedName>
        <fullName evidence="1">Peptidase S74 domain-containing protein</fullName>
    </recommendedName>
</protein>
<evidence type="ECO:0000313" key="2">
    <source>
        <dbReference type="EMBL" id="MCG6225966.1"/>
    </source>
</evidence>
<evidence type="ECO:0000259" key="1">
    <source>
        <dbReference type="PROSITE" id="PS51688"/>
    </source>
</evidence>
<dbReference type="InterPro" id="IPR030392">
    <property type="entry name" value="S74_ICA"/>
</dbReference>
<dbReference type="Gene3D" id="2.60.120.260">
    <property type="entry name" value="Galactose-binding domain-like"/>
    <property type="match status" value="1"/>
</dbReference>
<reference evidence="2 3" key="1">
    <citation type="submission" date="2020-03" db="EMBL/GenBank/DDBJ databases">
        <title>Comparative genetics of Staphylococcus warneri persistents from caprine mastitis.</title>
        <authorList>
            <person name="Franca C.A."/>
            <person name="Rosa D.S."/>
            <person name="Silva A."/>
            <person name="Rodrigues D.L.N."/>
            <person name="Santos R.G."/>
            <person name="Castillo R.E.H."/>
            <person name="Moreira M.A.S."/>
            <person name="Lima M.C."/>
            <person name="Gouveia G.V."/>
            <person name="Gouveia J.J.S."/>
            <person name="Souza R.F.S."/>
            <person name="Bertram B."/>
            <person name="Azevedo V."/>
            <person name="Costa M."/>
        </authorList>
    </citation>
    <scope>NUCLEOTIDE SEQUENCE [LARGE SCALE GENOMIC DNA]</scope>
    <source>
        <strain evidence="2 3">Cap 9.2</strain>
    </source>
</reference>
<feature type="domain" description="Peptidase S74" evidence="1">
    <location>
        <begin position="1253"/>
        <end position="1346"/>
    </location>
</feature>
<dbReference type="RefSeq" id="WP_235065742.1">
    <property type="nucleotide sequence ID" value="NZ_CP049802.1"/>
</dbReference>
<accession>A0ABS9NGT2</accession>